<reference evidence="2 3" key="1">
    <citation type="submission" date="2018-01" db="EMBL/GenBank/DDBJ databases">
        <title>Draft genome of the strawberry crown rot pathogen Phytophthora cactorum.</title>
        <authorList>
            <person name="Armitage A.D."/>
            <person name="Lysoe E."/>
            <person name="Nellist C.F."/>
            <person name="Harrison R.J."/>
            <person name="Brurberg M.B."/>
        </authorList>
    </citation>
    <scope>NUCLEOTIDE SEQUENCE [LARGE SCALE GENOMIC DNA]</scope>
    <source>
        <strain evidence="2 3">10300</strain>
    </source>
</reference>
<gene>
    <name evidence="2" type="ORF">PC110_g9684</name>
</gene>
<evidence type="ECO:0000256" key="1">
    <source>
        <dbReference type="SAM" id="MobiDB-lite"/>
    </source>
</evidence>
<dbReference type="EMBL" id="MJFZ01000217">
    <property type="protein sequence ID" value="RAW33998.1"/>
    <property type="molecule type" value="Genomic_DNA"/>
</dbReference>
<feature type="compositionally biased region" description="Gly residues" evidence="1">
    <location>
        <begin position="174"/>
        <end position="185"/>
    </location>
</feature>
<keyword evidence="3" id="KW-1185">Reference proteome</keyword>
<dbReference type="OrthoDB" id="126005at2759"/>
<evidence type="ECO:0000313" key="3">
    <source>
        <dbReference type="Proteomes" id="UP000251314"/>
    </source>
</evidence>
<sequence>MLDFFVTDTLLRGAKVEERMCDLPTGKEMWEELESHHTNVNFSNYVWVLKKFFHATYTREETKDSWLQEIHDTRRALANLGRVIDDNLTVDVIHCGRDSHGVVHTHRDVVRQFSRIIAPGCRPILQQVLNTLESETEMDEIVRDEVEGGSKIMHVAKKQKTGGNSVKHASWIKPGGGKSGGAKSK</sequence>
<feature type="region of interest" description="Disordered" evidence="1">
    <location>
        <begin position="157"/>
        <end position="185"/>
    </location>
</feature>
<name>A0A329SEA2_9STRA</name>
<protein>
    <submittedName>
        <fullName evidence="2">Uncharacterized protein</fullName>
    </submittedName>
</protein>
<proteinExistence type="predicted"/>
<organism evidence="2 3">
    <name type="scientific">Phytophthora cactorum</name>
    <dbReference type="NCBI Taxonomy" id="29920"/>
    <lineage>
        <taxon>Eukaryota</taxon>
        <taxon>Sar</taxon>
        <taxon>Stramenopiles</taxon>
        <taxon>Oomycota</taxon>
        <taxon>Peronosporomycetes</taxon>
        <taxon>Peronosporales</taxon>
        <taxon>Peronosporaceae</taxon>
        <taxon>Phytophthora</taxon>
    </lineage>
</organism>
<accession>A0A329SEA2</accession>
<comment type="caution">
    <text evidence="2">The sequence shown here is derived from an EMBL/GenBank/DDBJ whole genome shotgun (WGS) entry which is preliminary data.</text>
</comment>
<evidence type="ECO:0000313" key="2">
    <source>
        <dbReference type="EMBL" id="RAW33998.1"/>
    </source>
</evidence>
<dbReference type="AlphaFoldDB" id="A0A329SEA2"/>
<dbReference type="Proteomes" id="UP000251314">
    <property type="component" value="Unassembled WGS sequence"/>
</dbReference>
<dbReference type="VEuPathDB" id="FungiDB:PC110_g9684"/>